<feature type="region of interest" description="Disordered" evidence="1">
    <location>
        <begin position="486"/>
        <end position="520"/>
    </location>
</feature>
<feature type="transmembrane region" description="Helical" evidence="2">
    <location>
        <begin position="529"/>
        <end position="551"/>
    </location>
</feature>
<keyword evidence="2" id="KW-1133">Transmembrane helix</keyword>
<reference evidence="5 6" key="1">
    <citation type="journal article" date="2023" name="bioRxiv">
        <title>High-quality genome assemblies of four members of thePodospora anserinaspecies complex.</title>
        <authorList>
            <person name="Ament-Velasquez S.L."/>
            <person name="Vogan A.A."/>
            <person name="Wallerman O."/>
            <person name="Hartmann F."/>
            <person name="Gautier V."/>
            <person name="Silar P."/>
            <person name="Giraud T."/>
            <person name="Johannesson H."/>
        </authorList>
    </citation>
    <scope>NUCLEOTIDE SEQUENCE [LARGE SCALE GENOMIC DNA]</scope>
    <source>
        <strain evidence="5 6">CBS 112042</strain>
    </source>
</reference>
<dbReference type="PANTHER" id="PTHR17178">
    <property type="entry name" value="SECRETORY GRANULE PROTEOGLYCAN CORE PROTEIN"/>
    <property type="match status" value="1"/>
</dbReference>
<organism evidence="5 6">
    <name type="scientific">Podospora bellae-mahoneyi</name>
    <dbReference type="NCBI Taxonomy" id="2093777"/>
    <lineage>
        <taxon>Eukaryota</taxon>
        <taxon>Fungi</taxon>
        <taxon>Dikarya</taxon>
        <taxon>Ascomycota</taxon>
        <taxon>Pezizomycotina</taxon>
        <taxon>Sordariomycetes</taxon>
        <taxon>Sordariomycetidae</taxon>
        <taxon>Sordariales</taxon>
        <taxon>Podosporaceae</taxon>
        <taxon>Podospora</taxon>
    </lineage>
</organism>
<feature type="compositionally biased region" description="Polar residues" evidence="1">
    <location>
        <begin position="156"/>
        <end position="170"/>
    </location>
</feature>
<sequence length="864" mass="91759">MSTKDGRGMDRSPPAGSIARARERAAAGLPRQERSPPRSRRGAADEEPQISRPSRPQAPPGLQTKDGNIGVAISRPTQVPQWPLAGGPIIAPSSASGEPYRPPPGKSQPPQRPPRPSRVPSILDGSKVQDPTPVFQYRPRPGREPSGQELLPVPETPSSVSRASTQSSIASIPDFPIPAQIPPGPPRRSVNLGPPPSARRGVSSFYSNVSYVSPIPEESPRSRSHTSFASSAAIPDGWDTPSPGPSPQYPEAFYDDTILEEAGPFGDEEESRLVRNASVGKRAKPTLVGTVVAPGPQQEDQNRRPEPRPLQGGPFDEGTGYVDYSSSSSTIPASARLPIGAAVTRDSVINALSSASADDPSTTPAQREEKTPSPQETLEPRQYSRLSAIRRPPRLDMDAVRKAEARGSLTSLPELIRRATKLAASLEKGKRPASRFDDLDYSGSEGYGVRNEKHQSGLSDMLAAFPPPAQPGASSSRRSIRNSIRDHVQSWPLPMNTRSNNTSREANGPDSDPDNPDKKQNRRCCGLPLWGFIVVMIVILVIMAAAIIIPIEFFVIRRQNNGNDAQASIQQCQEQLTCANGGTNVFNDGICSCICTGGFTGFDCTTAPSPGCTTFTLSSPENMSNVTVGDAIPRLIQQAQSNFSIPLDGEQVIAKLNSANMSCTATNALVTFDGSAVRQSSAAALAQVNDVNVNAVVIDGVFWTTITILAGQFTTITIDAQNPLGTPTGTVRQGGSTVLSTGTGTSIRPTLTVTPTVTRTVTTTIPLSSGQTTVPTPTPTPGFKVTEDVLDFARVVVLFVLQEESLRGAEGVQVALQNLFSRTSPVVSVEEARNVTVGGGWSVDLVDWRVDLGKGVVGGTHEDG</sequence>
<feature type="compositionally biased region" description="Pro residues" evidence="1">
    <location>
        <begin position="100"/>
        <end position="117"/>
    </location>
</feature>
<keyword evidence="6" id="KW-1185">Reference proteome</keyword>
<feature type="compositionally biased region" description="Pro residues" evidence="1">
    <location>
        <begin position="175"/>
        <end position="186"/>
    </location>
</feature>
<feature type="compositionally biased region" description="Polar residues" evidence="1">
    <location>
        <begin position="496"/>
        <end position="505"/>
    </location>
</feature>
<evidence type="ECO:0000259" key="3">
    <source>
        <dbReference type="PROSITE" id="PS00022"/>
    </source>
</evidence>
<name>A0ABR0G164_9PEZI</name>
<feature type="compositionally biased region" description="Basic and acidic residues" evidence="1">
    <location>
        <begin position="1"/>
        <end position="10"/>
    </location>
</feature>
<proteinExistence type="predicted"/>
<evidence type="ECO:0000256" key="2">
    <source>
        <dbReference type="SAM" id="Phobius"/>
    </source>
</evidence>
<feature type="compositionally biased region" description="Low complexity" evidence="1">
    <location>
        <begin position="202"/>
        <end position="216"/>
    </location>
</feature>
<feature type="domain" description="EGF-like" evidence="3 4">
    <location>
        <begin position="593"/>
        <end position="604"/>
    </location>
</feature>
<dbReference type="GeneID" id="87894670"/>
<feature type="region of interest" description="Disordered" evidence="1">
    <location>
        <begin position="351"/>
        <end position="397"/>
    </location>
</feature>
<evidence type="ECO:0000313" key="5">
    <source>
        <dbReference type="EMBL" id="KAK4649453.1"/>
    </source>
</evidence>
<dbReference type="RefSeq" id="XP_062738428.1">
    <property type="nucleotide sequence ID" value="XM_062875188.1"/>
</dbReference>
<accession>A0ABR0G164</accession>
<dbReference type="Proteomes" id="UP001322138">
    <property type="component" value="Unassembled WGS sequence"/>
</dbReference>
<dbReference type="InterPro" id="IPR000742">
    <property type="entry name" value="EGF"/>
</dbReference>
<dbReference type="EMBL" id="JAFFGZ010000001">
    <property type="protein sequence ID" value="KAK4649453.1"/>
    <property type="molecule type" value="Genomic_DNA"/>
</dbReference>
<evidence type="ECO:0000256" key="1">
    <source>
        <dbReference type="SAM" id="MobiDB-lite"/>
    </source>
</evidence>
<protein>
    <recommendedName>
        <fullName evidence="3 4">EGF-like domain-containing protein</fullName>
    </recommendedName>
</protein>
<keyword evidence="2" id="KW-0472">Membrane</keyword>
<gene>
    <name evidence="5" type="ORF">QC761_119040</name>
</gene>
<feature type="compositionally biased region" description="Polar residues" evidence="1">
    <location>
        <begin position="351"/>
        <end position="365"/>
    </location>
</feature>
<comment type="caution">
    <text evidence="5">The sequence shown here is derived from an EMBL/GenBank/DDBJ whole genome shotgun (WGS) entry which is preliminary data.</text>
</comment>
<dbReference type="PANTHER" id="PTHR17178:SF0">
    <property type="entry name" value="SERGLYCIN"/>
    <property type="match status" value="1"/>
</dbReference>
<feature type="region of interest" description="Disordered" evidence="1">
    <location>
        <begin position="1"/>
        <end position="336"/>
    </location>
</feature>
<dbReference type="PROSITE" id="PS01186">
    <property type="entry name" value="EGF_2"/>
    <property type="match status" value="1"/>
</dbReference>
<feature type="compositionally biased region" description="Basic and acidic residues" evidence="1">
    <location>
        <begin position="20"/>
        <end position="36"/>
    </location>
</feature>
<keyword evidence="2" id="KW-0812">Transmembrane</keyword>
<evidence type="ECO:0000313" key="6">
    <source>
        <dbReference type="Proteomes" id="UP001322138"/>
    </source>
</evidence>
<evidence type="ECO:0000259" key="4">
    <source>
        <dbReference type="PROSITE" id="PS01186"/>
    </source>
</evidence>
<dbReference type="PROSITE" id="PS00022">
    <property type="entry name" value="EGF_1"/>
    <property type="match status" value="1"/>
</dbReference>